<accession>A0ABR2GL22</accession>
<dbReference type="PANTHER" id="PTHR11102:SF160">
    <property type="entry name" value="ERAD-ASSOCIATED E3 UBIQUITIN-PROTEIN LIGASE COMPONENT HRD3"/>
    <property type="match status" value="1"/>
</dbReference>
<dbReference type="EMBL" id="JAPFFF010000437">
    <property type="protein sequence ID" value="KAK8834297.1"/>
    <property type="molecule type" value="Genomic_DNA"/>
</dbReference>
<dbReference type="InterPro" id="IPR011990">
    <property type="entry name" value="TPR-like_helical_dom_sf"/>
</dbReference>
<protein>
    <recommendedName>
        <fullName evidence="4">Sel1 repeat family protein</fullName>
    </recommendedName>
</protein>
<dbReference type="Proteomes" id="UP001470230">
    <property type="component" value="Unassembled WGS sequence"/>
</dbReference>
<evidence type="ECO:0000256" key="1">
    <source>
        <dbReference type="ARBA" id="ARBA00038101"/>
    </source>
</evidence>
<reference evidence="2 3" key="1">
    <citation type="submission" date="2024-04" db="EMBL/GenBank/DDBJ databases">
        <title>Tritrichomonas musculus Genome.</title>
        <authorList>
            <person name="Alves-Ferreira E."/>
            <person name="Grigg M."/>
            <person name="Lorenzi H."/>
            <person name="Galac M."/>
        </authorList>
    </citation>
    <scope>NUCLEOTIDE SEQUENCE [LARGE SCALE GENOMIC DNA]</scope>
    <source>
        <strain evidence="2 3">EAF2021</strain>
    </source>
</reference>
<dbReference type="Pfam" id="PF08238">
    <property type="entry name" value="Sel1"/>
    <property type="match status" value="3"/>
</dbReference>
<organism evidence="2 3">
    <name type="scientific">Tritrichomonas musculus</name>
    <dbReference type="NCBI Taxonomy" id="1915356"/>
    <lineage>
        <taxon>Eukaryota</taxon>
        <taxon>Metamonada</taxon>
        <taxon>Parabasalia</taxon>
        <taxon>Tritrichomonadida</taxon>
        <taxon>Tritrichomonadidae</taxon>
        <taxon>Tritrichomonas</taxon>
    </lineage>
</organism>
<dbReference type="InterPro" id="IPR006597">
    <property type="entry name" value="Sel1-like"/>
</dbReference>
<comment type="similarity">
    <text evidence="1">Belongs to the sel-1 family.</text>
</comment>
<proteinExistence type="inferred from homology"/>
<dbReference type="SMART" id="SM00671">
    <property type="entry name" value="SEL1"/>
    <property type="match status" value="3"/>
</dbReference>
<dbReference type="Gene3D" id="1.25.40.10">
    <property type="entry name" value="Tetratricopeptide repeat domain"/>
    <property type="match status" value="1"/>
</dbReference>
<keyword evidence="3" id="KW-1185">Reference proteome</keyword>
<sequence length="227" mass="26883">MNGYNPANFHVGYFYHRGMYMKRDINKAIHYYKEASSFNNQYAKNNLGILFKNGYKDEVVKKVGLSIEYFKEAIRQKDDEVSMYNLAHLYFYEDPIKDSIDKSIELLIHSIEKGFQQSKELLCLVLLKKHNFNLDAIKEEIENRSSEIKGQISSEICNIIKNSRSFEPKYYKVRYEYNKNIDFLYRNDLQPQISKIMHDSEMITNSIPNPRIPTISKLFYDGFGFEI</sequence>
<dbReference type="InterPro" id="IPR050767">
    <property type="entry name" value="Sel1_AlgK"/>
</dbReference>
<evidence type="ECO:0000313" key="3">
    <source>
        <dbReference type="Proteomes" id="UP001470230"/>
    </source>
</evidence>
<evidence type="ECO:0008006" key="4">
    <source>
        <dbReference type="Google" id="ProtNLM"/>
    </source>
</evidence>
<evidence type="ECO:0000313" key="2">
    <source>
        <dbReference type="EMBL" id="KAK8834297.1"/>
    </source>
</evidence>
<comment type="caution">
    <text evidence="2">The sequence shown here is derived from an EMBL/GenBank/DDBJ whole genome shotgun (WGS) entry which is preliminary data.</text>
</comment>
<gene>
    <name evidence="2" type="ORF">M9Y10_031718</name>
</gene>
<dbReference type="SUPFAM" id="SSF81901">
    <property type="entry name" value="HCP-like"/>
    <property type="match status" value="1"/>
</dbReference>
<name>A0ABR2GL22_9EUKA</name>
<dbReference type="PANTHER" id="PTHR11102">
    <property type="entry name" value="SEL-1-LIKE PROTEIN"/>
    <property type="match status" value="1"/>
</dbReference>